<evidence type="ECO:0000256" key="14">
    <source>
        <dbReference type="ARBA" id="ARBA00023034"/>
    </source>
</evidence>
<protein>
    <recommendedName>
        <fullName evidence="5">Carboxypeptidase Q</fullName>
    </recommendedName>
    <alternativeName>
        <fullName evidence="20">Plasma glutamate carboxypeptidase</fullName>
    </alternativeName>
</protein>
<dbReference type="Pfam" id="PF04389">
    <property type="entry name" value="Peptidase_M28"/>
    <property type="match status" value="1"/>
</dbReference>
<dbReference type="GO" id="GO:0004177">
    <property type="term" value="F:aminopeptidase activity"/>
    <property type="evidence" value="ECO:0007669"/>
    <property type="project" value="UniProtKB-KW"/>
</dbReference>
<evidence type="ECO:0000256" key="20">
    <source>
        <dbReference type="ARBA" id="ARBA00033328"/>
    </source>
</evidence>
<dbReference type="RefSeq" id="WP_196934139.1">
    <property type="nucleotide sequence ID" value="NZ_MU158697.1"/>
</dbReference>
<proteinExistence type="predicted"/>
<evidence type="ECO:0000256" key="8">
    <source>
        <dbReference type="ARBA" id="ARBA00022670"/>
    </source>
</evidence>
<dbReference type="Proteomes" id="UP000616201">
    <property type="component" value="Unassembled WGS sequence"/>
</dbReference>
<evidence type="ECO:0000256" key="5">
    <source>
        <dbReference type="ARBA" id="ARBA00014116"/>
    </source>
</evidence>
<evidence type="ECO:0000256" key="18">
    <source>
        <dbReference type="ARBA" id="ARBA00023228"/>
    </source>
</evidence>
<keyword evidence="7" id="KW-0121">Carboxypeptidase</keyword>
<evidence type="ECO:0000256" key="15">
    <source>
        <dbReference type="ARBA" id="ARBA00023049"/>
    </source>
</evidence>
<feature type="signal peptide" evidence="21">
    <location>
        <begin position="1"/>
        <end position="18"/>
    </location>
</feature>
<evidence type="ECO:0000256" key="3">
    <source>
        <dbReference type="ARBA" id="ARBA00004555"/>
    </source>
</evidence>
<dbReference type="Pfam" id="PF02225">
    <property type="entry name" value="PA"/>
    <property type="match status" value="1"/>
</dbReference>
<feature type="chain" id="PRO_5037574230" description="Carboxypeptidase Q" evidence="21">
    <location>
        <begin position="19"/>
        <end position="476"/>
    </location>
</feature>
<evidence type="ECO:0000256" key="1">
    <source>
        <dbReference type="ARBA" id="ARBA00004240"/>
    </source>
</evidence>
<dbReference type="GO" id="GO:0046872">
    <property type="term" value="F:metal ion binding"/>
    <property type="evidence" value="ECO:0007669"/>
    <property type="project" value="UniProtKB-KW"/>
</dbReference>
<accession>A0A928UVI3</accession>
<organism evidence="24 25">
    <name type="scientific">Sphingobacterium hungaricum</name>
    <dbReference type="NCBI Taxonomy" id="2082723"/>
    <lineage>
        <taxon>Bacteria</taxon>
        <taxon>Pseudomonadati</taxon>
        <taxon>Bacteroidota</taxon>
        <taxon>Sphingobacteriia</taxon>
        <taxon>Sphingobacteriales</taxon>
        <taxon>Sphingobacteriaceae</taxon>
        <taxon>Sphingobacterium</taxon>
    </lineage>
</organism>
<comment type="subcellular location">
    <subcellularLocation>
        <location evidence="1">Endoplasmic reticulum</location>
    </subcellularLocation>
    <subcellularLocation>
        <location evidence="3">Golgi apparatus</location>
    </subcellularLocation>
    <subcellularLocation>
        <location evidence="2">Lysosome</location>
    </subcellularLocation>
    <subcellularLocation>
        <location evidence="4">Secreted</location>
    </subcellularLocation>
</comment>
<evidence type="ECO:0000256" key="19">
    <source>
        <dbReference type="ARBA" id="ARBA00025833"/>
    </source>
</evidence>
<dbReference type="Gene3D" id="3.40.630.10">
    <property type="entry name" value="Zn peptidases"/>
    <property type="match status" value="1"/>
</dbReference>
<dbReference type="GO" id="GO:0005764">
    <property type="term" value="C:lysosome"/>
    <property type="evidence" value="ECO:0007669"/>
    <property type="project" value="UniProtKB-SubCell"/>
</dbReference>
<keyword evidence="6" id="KW-0964">Secreted</keyword>
<evidence type="ECO:0000256" key="12">
    <source>
        <dbReference type="ARBA" id="ARBA00022824"/>
    </source>
</evidence>
<evidence type="ECO:0000256" key="11">
    <source>
        <dbReference type="ARBA" id="ARBA00022801"/>
    </source>
</evidence>
<evidence type="ECO:0000256" key="17">
    <source>
        <dbReference type="ARBA" id="ARBA00023180"/>
    </source>
</evidence>
<evidence type="ECO:0000256" key="2">
    <source>
        <dbReference type="ARBA" id="ARBA00004371"/>
    </source>
</evidence>
<dbReference type="GO" id="GO:0005576">
    <property type="term" value="C:extracellular region"/>
    <property type="evidence" value="ECO:0007669"/>
    <property type="project" value="UniProtKB-SubCell"/>
</dbReference>
<dbReference type="GO" id="GO:0070573">
    <property type="term" value="F:metallodipeptidase activity"/>
    <property type="evidence" value="ECO:0007669"/>
    <property type="project" value="InterPro"/>
</dbReference>
<dbReference type="GO" id="GO:0004180">
    <property type="term" value="F:carboxypeptidase activity"/>
    <property type="evidence" value="ECO:0007669"/>
    <property type="project" value="UniProtKB-KW"/>
</dbReference>
<evidence type="ECO:0000256" key="10">
    <source>
        <dbReference type="ARBA" id="ARBA00022729"/>
    </source>
</evidence>
<evidence type="ECO:0000256" key="4">
    <source>
        <dbReference type="ARBA" id="ARBA00004613"/>
    </source>
</evidence>
<keyword evidence="25" id="KW-1185">Reference proteome</keyword>
<sequence length="476" mass="52171">MKNIILFIFLLPIFSLFAQDYTKAYNQIAKEVDKNSEAYSNLKLATETIGHRLTGSSNGAKAEEYAFEVLKSYGLDVRYQAFEVESWARKSLSLKMDNQPVKAVSLAHSPVSAELTAAVIDVGNGLKSDYERLGNSVQGKIVLAYLHILPGSEAALKNLHRSEKTALAAQYGAKGIIFINSVNGGVLLTGTASITGKLINIPAVCIGKEDGMAWKEKLKNSEIQAYIQMENSSELIQARNIVATIPGKSLANEKIVVGGHLDSWDLATGAIDNGIGSFAVMDMARTLKELHLKSDRTIEFVLFMGEEQGLLGSKAYVEQAKKDGQLNTIKYMLNFDMTNNPKGFSTSRVEMDALHASWGKLYSTIDTAFQSKNTQGAWLHSDHQPFMLAGIPIGGGGSAKLPNNAGLYYHSDQDNFNLVDEYGLKQTVKIGAVLAYSLANTKEIPAKQQNDDELVLFLEESNLKEELKISGDWKWN</sequence>
<keyword evidence="13" id="KW-0862">Zinc</keyword>
<keyword evidence="15" id="KW-0482">Metalloprotease</keyword>
<keyword evidence="8" id="KW-0645">Protease</keyword>
<evidence type="ECO:0000256" key="9">
    <source>
        <dbReference type="ARBA" id="ARBA00022723"/>
    </source>
</evidence>
<evidence type="ECO:0000256" key="13">
    <source>
        <dbReference type="ARBA" id="ARBA00022833"/>
    </source>
</evidence>
<evidence type="ECO:0000259" key="23">
    <source>
        <dbReference type="Pfam" id="PF04389"/>
    </source>
</evidence>
<dbReference type="InterPro" id="IPR007484">
    <property type="entry name" value="Peptidase_M28"/>
</dbReference>
<dbReference type="AlphaFoldDB" id="A0A928UVI3"/>
<evidence type="ECO:0000256" key="7">
    <source>
        <dbReference type="ARBA" id="ARBA00022645"/>
    </source>
</evidence>
<reference evidence="24" key="1">
    <citation type="submission" date="2018-02" db="EMBL/GenBank/DDBJ databases">
        <authorList>
            <person name="Vasarhelyi B.M."/>
            <person name="Deshmukh S."/>
            <person name="Balint B."/>
            <person name="Kukolya J."/>
        </authorList>
    </citation>
    <scope>NUCLEOTIDE SEQUENCE</scope>
    <source>
        <strain evidence="24">KB22</strain>
    </source>
</reference>
<keyword evidence="18" id="KW-0458">Lysosome</keyword>
<dbReference type="GO" id="GO:0006508">
    <property type="term" value="P:proteolysis"/>
    <property type="evidence" value="ECO:0007669"/>
    <property type="project" value="UniProtKB-KW"/>
</dbReference>
<evidence type="ECO:0000313" key="24">
    <source>
        <dbReference type="EMBL" id="MBE8713995.1"/>
    </source>
</evidence>
<keyword evidence="14" id="KW-0333">Golgi apparatus</keyword>
<dbReference type="SUPFAM" id="SSF52025">
    <property type="entry name" value="PA domain"/>
    <property type="match status" value="1"/>
</dbReference>
<evidence type="ECO:0000259" key="22">
    <source>
        <dbReference type="Pfam" id="PF02225"/>
    </source>
</evidence>
<name>A0A928UVI3_9SPHI</name>
<keyword evidence="16" id="KW-0865">Zymogen</keyword>
<keyword evidence="12" id="KW-0256">Endoplasmic reticulum</keyword>
<comment type="subunit">
    <text evidence="19">Homodimer. The monomeric form is inactive while the homodimer is active.</text>
</comment>
<gene>
    <name evidence="24" type="ORF">C4F49_09910</name>
</gene>
<comment type="caution">
    <text evidence="24">The sequence shown here is derived from an EMBL/GenBank/DDBJ whole genome shotgun (WGS) entry which is preliminary data.</text>
</comment>
<dbReference type="PANTHER" id="PTHR12053">
    <property type="entry name" value="PROTEASE FAMILY M28 PLASMA GLUTAMATE CARBOXYPEPTIDASE-RELATED"/>
    <property type="match status" value="1"/>
</dbReference>
<feature type="domain" description="PA" evidence="22">
    <location>
        <begin position="122"/>
        <end position="214"/>
    </location>
</feature>
<evidence type="ECO:0000313" key="25">
    <source>
        <dbReference type="Proteomes" id="UP000616201"/>
    </source>
</evidence>
<keyword evidence="10 21" id="KW-0732">Signal</keyword>
<dbReference type="Gene3D" id="3.50.30.30">
    <property type="match status" value="1"/>
</dbReference>
<dbReference type="InterPro" id="IPR046450">
    <property type="entry name" value="PA_dom_sf"/>
</dbReference>
<dbReference type="EMBL" id="PRDK01000005">
    <property type="protein sequence ID" value="MBE8713995.1"/>
    <property type="molecule type" value="Genomic_DNA"/>
</dbReference>
<dbReference type="PANTHER" id="PTHR12053:SF3">
    <property type="entry name" value="CARBOXYPEPTIDASE Q"/>
    <property type="match status" value="1"/>
</dbReference>
<dbReference type="SUPFAM" id="SSF53187">
    <property type="entry name" value="Zn-dependent exopeptidases"/>
    <property type="match status" value="1"/>
</dbReference>
<evidence type="ECO:0000256" key="21">
    <source>
        <dbReference type="SAM" id="SignalP"/>
    </source>
</evidence>
<keyword evidence="17" id="KW-0325">Glycoprotein</keyword>
<evidence type="ECO:0000256" key="16">
    <source>
        <dbReference type="ARBA" id="ARBA00023145"/>
    </source>
</evidence>
<evidence type="ECO:0000256" key="6">
    <source>
        <dbReference type="ARBA" id="ARBA00022525"/>
    </source>
</evidence>
<feature type="domain" description="Peptidase M28" evidence="23">
    <location>
        <begin position="240"/>
        <end position="428"/>
    </location>
</feature>
<keyword evidence="9" id="KW-0479">Metal-binding</keyword>
<dbReference type="InterPro" id="IPR039866">
    <property type="entry name" value="CPQ"/>
</dbReference>
<keyword evidence="11" id="KW-0378">Hydrolase</keyword>
<keyword evidence="24" id="KW-0031">Aminopeptidase</keyword>
<dbReference type="InterPro" id="IPR003137">
    <property type="entry name" value="PA_domain"/>
</dbReference>